<accession>A0AAW1DN42</accession>
<dbReference type="GO" id="GO:0043025">
    <property type="term" value="C:neuronal cell body"/>
    <property type="evidence" value="ECO:0007669"/>
    <property type="project" value="TreeGrafter"/>
</dbReference>
<keyword evidence="3" id="KW-0393">Immunoglobulin domain</keyword>
<dbReference type="Gene3D" id="2.60.40.10">
    <property type="entry name" value="Immunoglobulins"/>
    <property type="match status" value="4"/>
</dbReference>
<evidence type="ECO:0000256" key="3">
    <source>
        <dbReference type="ARBA" id="ARBA00023319"/>
    </source>
</evidence>
<dbReference type="InterPro" id="IPR003961">
    <property type="entry name" value="FN3_dom"/>
</dbReference>
<dbReference type="InterPro" id="IPR013098">
    <property type="entry name" value="Ig_I-set"/>
</dbReference>
<keyword evidence="2" id="KW-1015">Disulfide bond</keyword>
<dbReference type="InterPro" id="IPR003599">
    <property type="entry name" value="Ig_sub"/>
</dbReference>
<organism evidence="6 7">
    <name type="scientific">Rhynocoris fuscipes</name>
    <dbReference type="NCBI Taxonomy" id="488301"/>
    <lineage>
        <taxon>Eukaryota</taxon>
        <taxon>Metazoa</taxon>
        <taxon>Ecdysozoa</taxon>
        <taxon>Arthropoda</taxon>
        <taxon>Hexapoda</taxon>
        <taxon>Insecta</taxon>
        <taxon>Pterygota</taxon>
        <taxon>Neoptera</taxon>
        <taxon>Paraneoptera</taxon>
        <taxon>Hemiptera</taxon>
        <taxon>Heteroptera</taxon>
        <taxon>Panheteroptera</taxon>
        <taxon>Cimicomorpha</taxon>
        <taxon>Reduviidae</taxon>
        <taxon>Harpactorinae</taxon>
        <taxon>Harpactorini</taxon>
        <taxon>Rhynocoris</taxon>
    </lineage>
</organism>
<dbReference type="CDD" id="cd00096">
    <property type="entry name" value="Ig"/>
    <property type="match status" value="1"/>
</dbReference>
<gene>
    <name evidence="6" type="ORF">O3M35_004795</name>
</gene>
<evidence type="ECO:0000256" key="2">
    <source>
        <dbReference type="ARBA" id="ARBA00023157"/>
    </source>
</evidence>
<feature type="domain" description="Fibronectin type-III" evidence="5">
    <location>
        <begin position="285"/>
        <end position="390"/>
    </location>
</feature>
<dbReference type="CDD" id="cd00063">
    <property type="entry name" value="FN3"/>
    <property type="match status" value="1"/>
</dbReference>
<evidence type="ECO:0000313" key="7">
    <source>
        <dbReference type="Proteomes" id="UP001461498"/>
    </source>
</evidence>
<dbReference type="InterPro" id="IPR013151">
    <property type="entry name" value="Immunoglobulin_dom"/>
</dbReference>
<feature type="domain" description="Ig-like" evidence="4">
    <location>
        <begin position="195"/>
        <end position="283"/>
    </location>
</feature>
<protein>
    <submittedName>
        <fullName evidence="6">Uncharacterized protein</fullName>
    </submittedName>
</protein>
<dbReference type="GO" id="GO:0005886">
    <property type="term" value="C:plasma membrane"/>
    <property type="evidence" value="ECO:0007669"/>
    <property type="project" value="TreeGrafter"/>
</dbReference>
<dbReference type="FunFam" id="2.60.40.10:FF:000032">
    <property type="entry name" value="palladin isoform X1"/>
    <property type="match status" value="1"/>
</dbReference>
<dbReference type="AlphaFoldDB" id="A0AAW1DN42"/>
<evidence type="ECO:0000259" key="4">
    <source>
        <dbReference type="PROSITE" id="PS50835"/>
    </source>
</evidence>
<evidence type="ECO:0000259" key="5">
    <source>
        <dbReference type="PROSITE" id="PS50853"/>
    </source>
</evidence>
<dbReference type="InterPro" id="IPR007110">
    <property type="entry name" value="Ig-like_dom"/>
</dbReference>
<dbReference type="SUPFAM" id="SSF48726">
    <property type="entry name" value="Immunoglobulin"/>
    <property type="match status" value="2"/>
</dbReference>
<dbReference type="PANTHER" id="PTHR45080">
    <property type="entry name" value="CONTACTIN 5"/>
    <property type="match status" value="1"/>
</dbReference>
<dbReference type="InterPro" id="IPR036116">
    <property type="entry name" value="FN3_sf"/>
</dbReference>
<dbReference type="GO" id="GO:0007156">
    <property type="term" value="P:homophilic cell adhesion via plasma membrane adhesion molecules"/>
    <property type="evidence" value="ECO:0007669"/>
    <property type="project" value="TreeGrafter"/>
</dbReference>
<comment type="caution">
    <text evidence="6">The sequence shown here is derived from an EMBL/GenBank/DDBJ whole genome shotgun (WGS) entry which is preliminary data.</text>
</comment>
<dbReference type="SUPFAM" id="SSF49265">
    <property type="entry name" value="Fibronectin type III"/>
    <property type="match status" value="1"/>
</dbReference>
<dbReference type="SMART" id="SM00408">
    <property type="entry name" value="IGc2"/>
    <property type="match status" value="3"/>
</dbReference>
<sequence length="455" mass="51455">MGFSNATNGQPPSVFTTVKIREHETVFLPCYSGNLGTNSVRWWHENELLTDAGEILSDSVNYRIHSNNTLEVIDVIEQLSGTYICQVKRPPPMTPIRHNYIIQVLYPPKVWMYPDELEVPIELHQDVTLYCNATGFPQPFITWTFNGDEITEMRNQNTLSFIVTKENSGDYVCIASNGVGNSDMKSVLVLAVYPPTVSADKLWIHTSPGLRTVIECIVDGSPTPKVEWYMNNRMMQKDPRFTFYRKANRYGIIIKASRLSDIGHYTCMASNKLGRNKIPIEVSALPNIAVFKTIQDKFEDKAILVWEVESYSPIIQYHLLFRKFKIGEKSSDWTKLTIPADDSGGAPIQTKNFTLTGLERATQYEAYVISKNIYGRSKPSNLYRFSTIGFTVTTDMITTESGTEEINTITDFLSDYPTDYGNEIIASGHSEANQIIQTPIFGGLIMLLVFPILEL</sequence>
<dbReference type="GO" id="GO:0050808">
    <property type="term" value="P:synapse organization"/>
    <property type="evidence" value="ECO:0007669"/>
    <property type="project" value="TreeGrafter"/>
</dbReference>
<dbReference type="InterPro" id="IPR003598">
    <property type="entry name" value="Ig_sub2"/>
</dbReference>
<proteinExistence type="predicted"/>
<dbReference type="PROSITE" id="PS50853">
    <property type="entry name" value="FN3"/>
    <property type="match status" value="1"/>
</dbReference>
<keyword evidence="1" id="KW-0677">Repeat</keyword>
<reference evidence="6 7" key="1">
    <citation type="submission" date="2022-12" db="EMBL/GenBank/DDBJ databases">
        <title>Chromosome-level genome assembly of true bugs.</title>
        <authorList>
            <person name="Ma L."/>
            <person name="Li H."/>
        </authorList>
    </citation>
    <scope>NUCLEOTIDE SEQUENCE [LARGE SCALE GENOMIC DNA]</scope>
    <source>
        <strain evidence="6">Lab_2022b</strain>
    </source>
</reference>
<dbReference type="GO" id="GO:0008046">
    <property type="term" value="F:axon guidance receptor activity"/>
    <property type="evidence" value="ECO:0007669"/>
    <property type="project" value="TreeGrafter"/>
</dbReference>
<dbReference type="PANTHER" id="PTHR45080:SF4">
    <property type="entry name" value="GH03113P"/>
    <property type="match status" value="1"/>
</dbReference>
<dbReference type="EMBL" id="JAPXFL010000002">
    <property type="protein sequence ID" value="KAK9509904.1"/>
    <property type="molecule type" value="Genomic_DNA"/>
</dbReference>
<dbReference type="Proteomes" id="UP001461498">
    <property type="component" value="Unassembled WGS sequence"/>
</dbReference>
<dbReference type="Pfam" id="PF13927">
    <property type="entry name" value="Ig_3"/>
    <property type="match status" value="1"/>
</dbReference>
<dbReference type="GO" id="GO:0030424">
    <property type="term" value="C:axon"/>
    <property type="evidence" value="ECO:0007669"/>
    <property type="project" value="TreeGrafter"/>
</dbReference>
<feature type="domain" description="Ig-like" evidence="4">
    <location>
        <begin position="108"/>
        <end position="191"/>
    </location>
</feature>
<evidence type="ECO:0000313" key="6">
    <source>
        <dbReference type="EMBL" id="KAK9509904.1"/>
    </source>
</evidence>
<dbReference type="InterPro" id="IPR050958">
    <property type="entry name" value="Cell_Adh-Cytoskel_Orgn"/>
</dbReference>
<dbReference type="Pfam" id="PF00047">
    <property type="entry name" value="ig"/>
    <property type="match status" value="1"/>
</dbReference>
<feature type="domain" description="Ig-like" evidence="4">
    <location>
        <begin position="12"/>
        <end position="87"/>
    </location>
</feature>
<dbReference type="InterPro" id="IPR013783">
    <property type="entry name" value="Ig-like_fold"/>
</dbReference>
<evidence type="ECO:0000256" key="1">
    <source>
        <dbReference type="ARBA" id="ARBA00022737"/>
    </source>
</evidence>
<name>A0AAW1DN42_9HEMI</name>
<dbReference type="PROSITE" id="PS50835">
    <property type="entry name" value="IG_LIKE"/>
    <property type="match status" value="3"/>
</dbReference>
<keyword evidence="7" id="KW-1185">Reference proteome</keyword>
<dbReference type="Pfam" id="PF07679">
    <property type="entry name" value="I-set"/>
    <property type="match status" value="1"/>
</dbReference>
<dbReference type="InterPro" id="IPR036179">
    <property type="entry name" value="Ig-like_dom_sf"/>
</dbReference>
<dbReference type="SMART" id="SM00409">
    <property type="entry name" value="IG"/>
    <property type="match status" value="3"/>
</dbReference>